<dbReference type="PANTHER" id="PTHR21338">
    <property type="entry name" value="MITOCHONDRIAL RIBOSOMAL PROTEIN L41"/>
    <property type="match status" value="1"/>
</dbReference>
<comment type="similarity">
    <text evidence="2">Belongs to the mitochondrion-specific ribosomal protein mL41 family.</text>
</comment>
<evidence type="ECO:0000256" key="2">
    <source>
        <dbReference type="ARBA" id="ARBA00010152"/>
    </source>
</evidence>
<dbReference type="EMBL" id="JPDN02000006">
    <property type="protein sequence ID" value="PON28625.1"/>
    <property type="molecule type" value="Genomic_DNA"/>
</dbReference>
<reference evidence="7 8" key="1">
    <citation type="journal article" date="2016" name="Genome Announc.">
        <title>Draft Whole-Genome Sequence of Trichoderma gamsii T6085, a Promising Biocontrol Agent of Fusarium Head Blight on Wheat.</title>
        <authorList>
            <person name="Baroncelli R."/>
            <person name="Zapparata A."/>
            <person name="Piaggeschi G."/>
            <person name="Sarrocco S."/>
            <person name="Vannacci G."/>
        </authorList>
    </citation>
    <scope>NUCLEOTIDE SEQUENCE [LARGE SCALE GENOMIC DNA]</scope>
    <source>
        <strain evidence="7 8">T6085</strain>
    </source>
</reference>
<keyword evidence="8" id="KW-1185">Reference proteome</keyword>
<evidence type="ECO:0000256" key="1">
    <source>
        <dbReference type="ARBA" id="ARBA00004173"/>
    </source>
</evidence>
<dbReference type="GO" id="GO:0006412">
    <property type="term" value="P:translation"/>
    <property type="evidence" value="ECO:0007669"/>
    <property type="project" value="TreeGrafter"/>
</dbReference>
<dbReference type="STRING" id="398673.A0A2P4ZWF5"/>
<dbReference type="Pfam" id="PF09809">
    <property type="entry name" value="MRP-L27"/>
    <property type="match status" value="1"/>
</dbReference>
<evidence type="ECO:0000256" key="5">
    <source>
        <dbReference type="ARBA" id="ARBA00023128"/>
    </source>
</evidence>
<keyword evidence="3" id="KW-0809">Transit peptide</keyword>
<dbReference type="Proteomes" id="UP000054821">
    <property type="component" value="Unassembled WGS sequence"/>
</dbReference>
<evidence type="ECO:0000256" key="4">
    <source>
        <dbReference type="ARBA" id="ARBA00022980"/>
    </source>
</evidence>
<accession>A0A2P4ZWF5</accession>
<evidence type="ECO:0000256" key="3">
    <source>
        <dbReference type="ARBA" id="ARBA00022946"/>
    </source>
</evidence>
<evidence type="ECO:0000256" key="6">
    <source>
        <dbReference type="ARBA" id="ARBA00023274"/>
    </source>
</evidence>
<keyword evidence="4" id="KW-0689">Ribosomal protein</keyword>
<dbReference type="RefSeq" id="XP_018662809.1">
    <property type="nucleotide sequence ID" value="XM_018804071.1"/>
</dbReference>
<dbReference type="GO" id="GO:0003735">
    <property type="term" value="F:structural constituent of ribosome"/>
    <property type="evidence" value="ECO:0007669"/>
    <property type="project" value="InterPro"/>
</dbReference>
<comment type="caution">
    <text evidence="7">The sequence shown here is derived from an EMBL/GenBank/DDBJ whole genome shotgun (WGS) entry which is preliminary data.</text>
</comment>
<dbReference type="AlphaFoldDB" id="A0A2P4ZWF5"/>
<dbReference type="GeneID" id="29984154"/>
<dbReference type="PANTHER" id="PTHR21338:SF0">
    <property type="entry name" value="LARGE RIBOSOMAL SUBUNIT PROTEIN ML41"/>
    <property type="match status" value="1"/>
</dbReference>
<keyword evidence="5" id="KW-0496">Mitochondrion</keyword>
<sequence length="118" mass="13748">MRPTQILGVGKYRHLKLTTKDVGRGFYKGNRTGAMGRHTKYGGYIIEWSKVRTYVVPQNLSESKVRMPDHCYIYNVLHLTPFVSREVRSEPGDYKGLAKGPQDPYFYVEQWKRYNGVD</sequence>
<organism evidence="7 8">
    <name type="scientific">Trichoderma gamsii</name>
    <dbReference type="NCBI Taxonomy" id="398673"/>
    <lineage>
        <taxon>Eukaryota</taxon>
        <taxon>Fungi</taxon>
        <taxon>Dikarya</taxon>
        <taxon>Ascomycota</taxon>
        <taxon>Pezizomycotina</taxon>
        <taxon>Sordariomycetes</taxon>
        <taxon>Hypocreomycetidae</taxon>
        <taxon>Hypocreales</taxon>
        <taxon>Hypocreaceae</taxon>
        <taxon>Trichoderma</taxon>
    </lineage>
</organism>
<keyword evidence="6" id="KW-0687">Ribonucleoprotein</keyword>
<protein>
    <recommendedName>
        <fullName evidence="9">50S ribosomal protein YmL27</fullName>
    </recommendedName>
</protein>
<proteinExistence type="inferred from homology"/>
<gene>
    <name evidence="7" type="ORF">TGAM01_v202472</name>
</gene>
<name>A0A2P4ZWF5_9HYPO</name>
<dbReference type="InterPro" id="IPR019189">
    <property type="entry name" value="Ribosomal_mL41"/>
</dbReference>
<evidence type="ECO:0000313" key="8">
    <source>
        <dbReference type="Proteomes" id="UP000054821"/>
    </source>
</evidence>
<evidence type="ECO:0008006" key="9">
    <source>
        <dbReference type="Google" id="ProtNLM"/>
    </source>
</evidence>
<evidence type="ECO:0000313" key="7">
    <source>
        <dbReference type="EMBL" id="PON28625.1"/>
    </source>
</evidence>
<comment type="subcellular location">
    <subcellularLocation>
        <location evidence="1">Mitochondrion</location>
    </subcellularLocation>
</comment>
<dbReference type="GO" id="GO:0005762">
    <property type="term" value="C:mitochondrial large ribosomal subunit"/>
    <property type="evidence" value="ECO:0007669"/>
    <property type="project" value="InterPro"/>
</dbReference>